<protein>
    <recommendedName>
        <fullName evidence="7">Rhodopsin domain-containing protein</fullName>
    </recommendedName>
</protein>
<dbReference type="PANTHER" id="PTHR33048:SF2">
    <property type="entry name" value="SRPK"/>
    <property type="match status" value="1"/>
</dbReference>
<evidence type="ECO:0000256" key="4">
    <source>
        <dbReference type="ARBA" id="ARBA00023136"/>
    </source>
</evidence>
<dbReference type="Pfam" id="PF20684">
    <property type="entry name" value="Fung_rhodopsin"/>
    <property type="match status" value="1"/>
</dbReference>
<dbReference type="AlphaFoldDB" id="A0A365NB85"/>
<feature type="domain" description="Rhodopsin" evidence="7">
    <location>
        <begin position="25"/>
        <end position="293"/>
    </location>
</feature>
<dbReference type="InterPro" id="IPR049326">
    <property type="entry name" value="Rhodopsin_dom_fungi"/>
</dbReference>
<gene>
    <name evidence="8" type="ORF">FPRO05_11088</name>
</gene>
<dbReference type="GO" id="GO:0016020">
    <property type="term" value="C:membrane"/>
    <property type="evidence" value="ECO:0007669"/>
    <property type="project" value="UniProtKB-SubCell"/>
</dbReference>
<reference evidence="8 9" key="1">
    <citation type="submission" date="2017-12" db="EMBL/GenBank/DDBJ databases">
        <title>Genome sequence of the mycotoxigenic crop pathogen Fusarium proliferatum, strain ITEM 2341 from Date Palm.</title>
        <authorList>
            <person name="Almiman B.F."/>
            <person name="Shittu T.A."/>
            <person name="Muthumeenakshi S."/>
            <person name="Baroncelli R."/>
            <person name="Sreenivasaprasada S."/>
        </authorList>
    </citation>
    <scope>NUCLEOTIDE SEQUENCE [LARGE SCALE GENOMIC DNA]</scope>
    <source>
        <strain evidence="8 9">ITEM 2341</strain>
    </source>
</reference>
<feature type="transmembrane region" description="Helical" evidence="6">
    <location>
        <begin position="134"/>
        <end position="156"/>
    </location>
</feature>
<evidence type="ECO:0000256" key="6">
    <source>
        <dbReference type="SAM" id="Phobius"/>
    </source>
</evidence>
<evidence type="ECO:0000256" key="5">
    <source>
        <dbReference type="ARBA" id="ARBA00038359"/>
    </source>
</evidence>
<evidence type="ECO:0000256" key="1">
    <source>
        <dbReference type="ARBA" id="ARBA00004141"/>
    </source>
</evidence>
<accession>A0A365NB85</accession>
<organism evidence="8 9">
    <name type="scientific">Gibberella intermedia</name>
    <name type="common">Bulb rot disease fungus</name>
    <name type="synonym">Fusarium proliferatum</name>
    <dbReference type="NCBI Taxonomy" id="948311"/>
    <lineage>
        <taxon>Eukaryota</taxon>
        <taxon>Fungi</taxon>
        <taxon>Dikarya</taxon>
        <taxon>Ascomycota</taxon>
        <taxon>Pezizomycotina</taxon>
        <taxon>Sordariomycetes</taxon>
        <taxon>Hypocreomycetidae</taxon>
        <taxon>Hypocreales</taxon>
        <taxon>Nectriaceae</taxon>
        <taxon>Fusarium</taxon>
        <taxon>Fusarium fujikuroi species complex</taxon>
    </lineage>
</organism>
<keyword evidence="3 6" id="KW-1133">Transmembrane helix</keyword>
<feature type="transmembrane region" description="Helical" evidence="6">
    <location>
        <begin position="6"/>
        <end position="24"/>
    </location>
</feature>
<evidence type="ECO:0000256" key="3">
    <source>
        <dbReference type="ARBA" id="ARBA00022989"/>
    </source>
</evidence>
<keyword evidence="2 6" id="KW-0812">Transmembrane</keyword>
<evidence type="ECO:0000259" key="7">
    <source>
        <dbReference type="Pfam" id="PF20684"/>
    </source>
</evidence>
<dbReference type="EMBL" id="PKMI01000015">
    <property type="protein sequence ID" value="RBA18070.1"/>
    <property type="molecule type" value="Genomic_DNA"/>
</dbReference>
<comment type="subcellular location">
    <subcellularLocation>
        <location evidence="1">Membrane</location>
        <topology evidence="1">Multi-pass membrane protein</topology>
    </subcellularLocation>
</comment>
<evidence type="ECO:0000313" key="9">
    <source>
        <dbReference type="Proteomes" id="UP000251714"/>
    </source>
</evidence>
<dbReference type="InterPro" id="IPR052337">
    <property type="entry name" value="SAT4-like"/>
</dbReference>
<feature type="transmembrane region" description="Helical" evidence="6">
    <location>
        <begin position="182"/>
        <end position="207"/>
    </location>
</feature>
<evidence type="ECO:0000256" key="2">
    <source>
        <dbReference type="ARBA" id="ARBA00022692"/>
    </source>
</evidence>
<comment type="similarity">
    <text evidence="5">Belongs to the SAT4 family.</text>
</comment>
<dbReference type="PANTHER" id="PTHR33048">
    <property type="entry name" value="PTH11-LIKE INTEGRAL MEMBRANE PROTEIN (AFU_ORTHOLOGUE AFUA_5G11245)"/>
    <property type="match status" value="1"/>
</dbReference>
<comment type="caution">
    <text evidence="8">The sequence shown here is derived from an EMBL/GenBank/DDBJ whole genome shotgun (WGS) entry which is preliminary data.</text>
</comment>
<feature type="transmembrane region" description="Helical" evidence="6">
    <location>
        <begin position="44"/>
        <end position="63"/>
    </location>
</feature>
<dbReference type="Proteomes" id="UP000251714">
    <property type="component" value="Unassembled WGS sequence"/>
</dbReference>
<feature type="transmembrane region" description="Helical" evidence="6">
    <location>
        <begin position="219"/>
        <end position="241"/>
    </location>
</feature>
<evidence type="ECO:0000313" key="8">
    <source>
        <dbReference type="EMBL" id="RBA18070.1"/>
    </source>
</evidence>
<name>A0A365NB85_GIBIN</name>
<sequence length="391" mass="43151">MGSADSFAAEAFTLLSIGISVIGLRTFARIRQVGVRNFEADDYLMLLAIIPYTIETALAYTVGAKFHGLTNSGMTDEERKALSPNTEEYTWRVGGSKIQIAGWIMYGSCLWVIKSALCAFYFRLTAGLTGYKTRIYIGFGFIASTYIAIICCILFSCRPFNRFWQIYPDPGTDFCHPAISRLYIFIIVSLNILTDVYLLAIPIPMLWGARIPKVKKYGLVVLFSGAVFVMVAGLLRCILILKVRDFPSSEYREEFTDLTQNPKSGPIEGASWAVRESFVAVVTANLPSTWGWMRQKLKPIFGSLLSSNNVSSKYKGGPEPGSIMLADGNGSNWKRSNGRSIRSTTGLGSVNDRNVYIHGGGGEASSDEIISSMPGITKEVEFRVEESDARK</sequence>
<proteinExistence type="inferred from homology"/>
<keyword evidence="4 6" id="KW-0472">Membrane</keyword>
<feature type="transmembrane region" description="Helical" evidence="6">
    <location>
        <begin position="100"/>
        <end position="122"/>
    </location>
</feature>